<sequence length="555" mass="63275">EEEEEGEGMEEKEKEEDKKEKEKEPMREEENDNNENESLPFRPHCFRELNKKRSDPTSSSPVKEMIPRCKTIQPYLKWSRQIVPDDVVVKELPIQSTQLLSRVYCNCGAPLNKHEEQCPLHENGKMIHEYFYRNKMVSPPLRESCTEGEEGVSLTTLDSLSSLSINETVFNLKVQVISLSAQRMSPGFKGIPLCHIKVFDESHPPDSIGGGKLLRDLTTKSDKIVVGNSSQSSATSRSIDVRLAQVKKVKQGQTVILRDVFIVRAYSIIGDDGSVSPVWMLQAGKMDVCSDVPLFKIPENEVSTYMPADCSMEGINENNKGEEAEKKNGMDGEKTGTTKRKSSDTGEGDAAKRSKIIRLDERIDRSWMVELAERAKRGMESQEETTFYIRCTTGRFNPPTTIFSDLTLNTEIYSECMLSLTEGSTVPDKVWMSWMKTCVSFNTIKDRKEQGEKCCEGCEGRQSLFVYIPIKNPLDREKTIHLLIDSSHFREDNTHVAWSKWKKWAVKQRTNDMKRIMEKVNESSISVHRVTTMYLKTSIAFVINDDSDWITVSKR</sequence>
<reference evidence="2" key="1">
    <citation type="submission" date="2023-10" db="EMBL/GenBank/DDBJ databases">
        <title>Genome assembly of Pristionchus species.</title>
        <authorList>
            <person name="Yoshida K."/>
            <person name="Sommer R.J."/>
        </authorList>
    </citation>
    <scope>NUCLEOTIDE SEQUENCE</scope>
    <source>
        <strain evidence="2">RS0144</strain>
    </source>
</reference>
<dbReference type="AlphaFoldDB" id="A0AAV5UD93"/>
<evidence type="ECO:0000256" key="1">
    <source>
        <dbReference type="SAM" id="MobiDB-lite"/>
    </source>
</evidence>
<feature type="compositionally biased region" description="Basic and acidic residues" evidence="1">
    <location>
        <begin position="9"/>
        <end position="28"/>
    </location>
</feature>
<protein>
    <submittedName>
        <fullName evidence="2">Uncharacterized protein</fullName>
    </submittedName>
</protein>
<name>A0AAV5UD93_9BILA</name>
<dbReference type="Proteomes" id="UP001432027">
    <property type="component" value="Unassembled WGS sequence"/>
</dbReference>
<feature type="region of interest" description="Disordered" evidence="1">
    <location>
        <begin position="1"/>
        <end position="43"/>
    </location>
</feature>
<feature type="non-terminal residue" evidence="2">
    <location>
        <position position="1"/>
    </location>
</feature>
<evidence type="ECO:0000313" key="2">
    <source>
        <dbReference type="EMBL" id="GMT04110.1"/>
    </source>
</evidence>
<dbReference type="EMBL" id="BTSX01000006">
    <property type="protein sequence ID" value="GMT04110.1"/>
    <property type="molecule type" value="Genomic_DNA"/>
</dbReference>
<gene>
    <name evidence="2" type="ORF">PENTCL1PPCAC_26284</name>
</gene>
<keyword evidence="3" id="KW-1185">Reference proteome</keyword>
<evidence type="ECO:0000313" key="3">
    <source>
        <dbReference type="Proteomes" id="UP001432027"/>
    </source>
</evidence>
<organism evidence="2 3">
    <name type="scientific">Pristionchus entomophagus</name>
    <dbReference type="NCBI Taxonomy" id="358040"/>
    <lineage>
        <taxon>Eukaryota</taxon>
        <taxon>Metazoa</taxon>
        <taxon>Ecdysozoa</taxon>
        <taxon>Nematoda</taxon>
        <taxon>Chromadorea</taxon>
        <taxon>Rhabditida</taxon>
        <taxon>Rhabditina</taxon>
        <taxon>Diplogasteromorpha</taxon>
        <taxon>Diplogasteroidea</taxon>
        <taxon>Neodiplogasteridae</taxon>
        <taxon>Pristionchus</taxon>
    </lineage>
</organism>
<comment type="caution">
    <text evidence="2">The sequence shown here is derived from an EMBL/GenBank/DDBJ whole genome shotgun (WGS) entry which is preliminary data.</text>
</comment>
<feature type="region of interest" description="Disordered" evidence="1">
    <location>
        <begin position="318"/>
        <end position="353"/>
    </location>
</feature>
<accession>A0AAV5UD93</accession>
<feature type="compositionally biased region" description="Basic and acidic residues" evidence="1">
    <location>
        <begin position="319"/>
        <end position="353"/>
    </location>
</feature>
<proteinExistence type="predicted"/>